<gene>
    <name evidence="9" type="ORF">TBIB3V08_LOCUS1009</name>
</gene>
<name>A0A7R9ENB2_9NEOP</name>
<dbReference type="GO" id="GO:0008241">
    <property type="term" value="F:peptidyl-dipeptidase activity"/>
    <property type="evidence" value="ECO:0007669"/>
    <property type="project" value="InterPro"/>
</dbReference>
<evidence type="ECO:0000256" key="6">
    <source>
        <dbReference type="PIRSR" id="PIRSR601548-4"/>
    </source>
</evidence>
<feature type="disulfide bond" evidence="6">
    <location>
        <begin position="253"/>
        <end position="272"/>
    </location>
</feature>
<keyword evidence="8" id="KW-0482">Metalloprotease</keyword>
<keyword evidence="8" id="KW-0479">Metal-binding</keyword>
<evidence type="ECO:0000256" key="1">
    <source>
        <dbReference type="ARBA" id="ARBA00008139"/>
    </source>
</evidence>
<dbReference type="GO" id="GO:0005886">
    <property type="term" value="C:plasma membrane"/>
    <property type="evidence" value="ECO:0007669"/>
    <property type="project" value="TreeGrafter"/>
</dbReference>
<evidence type="ECO:0000256" key="3">
    <source>
        <dbReference type="ARBA" id="ARBA00023157"/>
    </source>
</evidence>
<keyword evidence="2" id="KW-0732">Signal</keyword>
<dbReference type="GO" id="GO:0004180">
    <property type="term" value="F:carboxypeptidase activity"/>
    <property type="evidence" value="ECO:0007669"/>
    <property type="project" value="UniProtKB-KW"/>
</dbReference>
<dbReference type="EMBL" id="OD564457">
    <property type="protein sequence ID" value="CAD7438416.1"/>
    <property type="molecule type" value="Genomic_DNA"/>
</dbReference>
<evidence type="ECO:0000256" key="4">
    <source>
        <dbReference type="ARBA" id="ARBA00023180"/>
    </source>
</evidence>
<dbReference type="InterPro" id="IPR001548">
    <property type="entry name" value="Peptidase_M2"/>
</dbReference>
<evidence type="ECO:0000256" key="2">
    <source>
        <dbReference type="ARBA" id="ARBA00022729"/>
    </source>
</evidence>
<dbReference type="PANTHER" id="PTHR10514:SF27">
    <property type="entry name" value="ANGIOTENSIN-CONVERTING ENZYME"/>
    <property type="match status" value="1"/>
</dbReference>
<dbReference type="SUPFAM" id="SSF55486">
    <property type="entry name" value="Metalloproteases ('zincins'), catalytic domain"/>
    <property type="match status" value="2"/>
</dbReference>
<sequence>MFLHRLSTVYIALAKGWPTTIAAAGGRRRSSHLPTGVRKHVPPAWQREANVIAIVLRKFYSSRRKEIQKVKPPVTRTAEDFDPGAKYHVPGDSQYISYFVAHILQFQFHSFSSIKPCLCSRYFVAHILPFQFHKAVSMFQVLCGPHFTVSVPQSRVYVPGTLWLTSYSFSSTKPCLCFRYFVAHILQFQFHKALSMFQVLCGPHLTVSVPQSPVYVSGTLWPTSYSFSYTKPCLCFRYFVAHILQFQFHKALCIAAGQYDPTDPNTQPLHKCDIYNSTAAGQKLRYLFL</sequence>
<keyword evidence="3 6" id="KW-1015">Disulfide bond</keyword>
<dbReference type="AlphaFoldDB" id="A0A7R9ENB2"/>
<dbReference type="Pfam" id="PF01401">
    <property type="entry name" value="Peptidase_M2"/>
    <property type="match status" value="2"/>
</dbReference>
<dbReference type="EC" id="3.4.-.-" evidence="8"/>
<organism evidence="9">
    <name type="scientific">Timema bartmani</name>
    <dbReference type="NCBI Taxonomy" id="61472"/>
    <lineage>
        <taxon>Eukaryota</taxon>
        <taxon>Metazoa</taxon>
        <taxon>Ecdysozoa</taxon>
        <taxon>Arthropoda</taxon>
        <taxon>Hexapoda</taxon>
        <taxon>Insecta</taxon>
        <taxon>Pterygota</taxon>
        <taxon>Neoptera</taxon>
        <taxon>Polyneoptera</taxon>
        <taxon>Phasmatodea</taxon>
        <taxon>Timematodea</taxon>
        <taxon>Timematoidea</taxon>
        <taxon>Timematidae</taxon>
        <taxon>Timema</taxon>
    </lineage>
</organism>
<comment type="similarity">
    <text evidence="1 7 8">Belongs to the peptidase M2 family.</text>
</comment>
<comment type="caution">
    <text evidence="7">Lacks conserved residue(s) required for the propagation of feature annotation.</text>
</comment>
<dbReference type="GO" id="GO:0046872">
    <property type="term" value="F:metal ion binding"/>
    <property type="evidence" value="ECO:0007669"/>
    <property type="project" value="UniProtKB-KW"/>
</dbReference>
<dbReference type="PANTHER" id="PTHR10514">
    <property type="entry name" value="ANGIOTENSIN-CONVERTING ENZYME"/>
    <property type="match status" value="1"/>
</dbReference>
<keyword evidence="8" id="KW-0378">Hydrolase</keyword>
<dbReference type="GO" id="GO:0006508">
    <property type="term" value="P:proteolysis"/>
    <property type="evidence" value="ECO:0007669"/>
    <property type="project" value="UniProtKB-KW"/>
</dbReference>
<keyword evidence="8" id="KW-0645">Protease</keyword>
<dbReference type="GO" id="GO:0008237">
    <property type="term" value="F:metallopeptidase activity"/>
    <property type="evidence" value="ECO:0007669"/>
    <property type="project" value="UniProtKB-KW"/>
</dbReference>
<dbReference type="PRINTS" id="PR00791">
    <property type="entry name" value="PEPDIPTASEA"/>
</dbReference>
<comment type="cofactor">
    <cofactor evidence="8">
        <name>Zn(2+)</name>
        <dbReference type="ChEBI" id="CHEBI:29105"/>
    </cofactor>
    <text evidence="8">Binds 2 Zn(2+) ions per subunit.</text>
</comment>
<proteinExistence type="inferred from homology"/>
<reference evidence="9" key="1">
    <citation type="submission" date="2020-11" db="EMBL/GenBank/DDBJ databases">
        <authorList>
            <person name="Tran Van P."/>
        </authorList>
    </citation>
    <scope>NUCLEOTIDE SEQUENCE</scope>
</reference>
<keyword evidence="8" id="KW-0862">Zinc</keyword>
<keyword evidence="4 8" id="KW-0325">Glycoprotein</keyword>
<evidence type="ECO:0000256" key="7">
    <source>
        <dbReference type="PROSITE-ProRule" id="PRU01355"/>
    </source>
</evidence>
<keyword evidence="8" id="KW-0121">Carboxypeptidase</keyword>
<evidence type="ECO:0000256" key="5">
    <source>
        <dbReference type="PIRSR" id="PIRSR601548-2"/>
    </source>
</evidence>
<dbReference type="PROSITE" id="PS52011">
    <property type="entry name" value="PEPTIDASE_M2"/>
    <property type="match status" value="1"/>
</dbReference>
<accession>A0A7R9ENB2</accession>
<evidence type="ECO:0000313" key="9">
    <source>
        <dbReference type="EMBL" id="CAD7438416.1"/>
    </source>
</evidence>
<feature type="binding site" evidence="5">
    <location>
        <position position="237"/>
    </location>
    <ligand>
        <name>chloride</name>
        <dbReference type="ChEBI" id="CHEBI:17996"/>
        <label>1</label>
    </ligand>
</feature>
<evidence type="ECO:0000256" key="8">
    <source>
        <dbReference type="RuleBase" id="RU361144"/>
    </source>
</evidence>
<protein>
    <recommendedName>
        <fullName evidence="8">Angiotensin-converting enzyme</fullName>
        <ecNumber evidence="8">3.4.-.-</ecNumber>
    </recommendedName>
</protein>